<proteinExistence type="inferred from homology"/>
<dbReference type="Pfam" id="PF01432">
    <property type="entry name" value="Peptidase_M3"/>
    <property type="match status" value="1"/>
</dbReference>
<dbReference type="SUPFAM" id="SSF55486">
    <property type="entry name" value="Metalloproteases ('zincins'), catalytic domain"/>
    <property type="match status" value="1"/>
</dbReference>
<evidence type="ECO:0000256" key="2">
    <source>
        <dbReference type="ARBA" id="ARBA00022723"/>
    </source>
</evidence>
<gene>
    <name evidence="8" type="ORF">GCL60_15820</name>
</gene>
<comment type="similarity">
    <text evidence="6">Belongs to the peptidase M3 family.</text>
</comment>
<dbReference type="GO" id="GO:0004222">
    <property type="term" value="F:metalloendopeptidase activity"/>
    <property type="evidence" value="ECO:0007669"/>
    <property type="project" value="InterPro"/>
</dbReference>
<dbReference type="AlphaFoldDB" id="A0A6N6VU57"/>
<keyword evidence="9" id="KW-1185">Reference proteome</keyword>
<dbReference type="InterPro" id="IPR001567">
    <property type="entry name" value="Pept_M3A_M3B_dom"/>
</dbReference>
<evidence type="ECO:0000256" key="4">
    <source>
        <dbReference type="ARBA" id="ARBA00022833"/>
    </source>
</evidence>
<protein>
    <recommendedName>
        <fullName evidence="7">Peptidase M3A/M3B catalytic domain-containing protein</fullName>
    </recommendedName>
</protein>
<dbReference type="GO" id="GO:0006508">
    <property type="term" value="P:proteolysis"/>
    <property type="evidence" value="ECO:0007669"/>
    <property type="project" value="UniProtKB-KW"/>
</dbReference>
<dbReference type="PANTHER" id="PTHR11804">
    <property type="entry name" value="PROTEASE M3 THIMET OLIGOPEPTIDASE-RELATED"/>
    <property type="match status" value="1"/>
</dbReference>
<dbReference type="InterPro" id="IPR045090">
    <property type="entry name" value="Pept_M3A_M3B"/>
</dbReference>
<dbReference type="Gene3D" id="1.10.1370.30">
    <property type="match status" value="1"/>
</dbReference>
<keyword evidence="2 6" id="KW-0479">Metal-binding</keyword>
<evidence type="ECO:0000313" key="8">
    <source>
        <dbReference type="EMBL" id="KAB8036252.1"/>
    </source>
</evidence>
<keyword evidence="1 6" id="KW-0645">Protease</keyword>
<dbReference type="GO" id="GO:0006518">
    <property type="term" value="P:peptide metabolic process"/>
    <property type="evidence" value="ECO:0007669"/>
    <property type="project" value="TreeGrafter"/>
</dbReference>
<dbReference type="RefSeq" id="WP_153421721.1">
    <property type="nucleotide sequence ID" value="NZ_WFLM01000007.1"/>
</dbReference>
<dbReference type="OrthoDB" id="9766487at2"/>
<dbReference type="PANTHER" id="PTHR11804:SF48">
    <property type="entry name" value="PUTATIVE-RELATED"/>
    <property type="match status" value="1"/>
</dbReference>
<keyword evidence="5 6" id="KW-0482">Metalloprotease</keyword>
<dbReference type="EMBL" id="WFLM01000007">
    <property type="protein sequence ID" value="KAB8036252.1"/>
    <property type="molecule type" value="Genomic_DNA"/>
</dbReference>
<evidence type="ECO:0000256" key="3">
    <source>
        <dbReference type="ARBA" id="ARBA00022801"/>
    </source>
</evidence>
<keyword evidence="4 6" id="KW-0862">Zinc</keyword>
<dbReference type="GO" id="GO:0046872">
    <property type="term" value="F:metal ion binding"/>
    <property type="evidence" value="ECO:0007669"/>
    <property type="project" value="UniProtKB-UniRule"/>
</dbReference>
<reference evidence="8 9" key="1">
    <citation type="submission" date="2019-10" db="EMBL/GenBank/DDBJ databases">
        <title>New species of Slilvanegrellaceae.</title>
        <authorList>
            <person name="Pitt A."/>
            <person name="Hahn M.W."/>
        </authorList>
    </citation>
    <scope>NUCLEOTIDE SEQUENCE [LARGE SCALE GENOMIC DNA]</scope>
    <source>
        <strain evidence="8 9">SP-Ram-0.45-NSY-1</strain>
    </source>
</reference>
<keyword evidence="3 6" id="KW-0378">Hydrolase</keyword>
<sequence>MSQLYTLPERKKRIFIDEKFNPLDKNDVRHLLARLSTEIPFDFKSAANWYGLFHEASCAISEAHTILELNLSFNISDIVAEKKLVEFEENILSQLLNIRSELMDTYMTSPWRNSMHLYDNDRIIKDLNIRRKYTSTAISKLQIEENQLIRDYKKFSHSAKTLFEGRTTPVSVVIGKLNDNDPYTRKSAFLTYWNFVKDNEEKYQEIFEKLLINRKEQAATVQADDYTDIAFAELGRMDYGKEDCAEFRNSIYHEVIPVVKDLSIRQKESLKSDCIAPWDISIWPDLMPEKLPANGNLNHLISSMQNITSKIHPSFGKLFNEMRKNNLIDISPRKGKAPGAFCVTFQESGYPFVFANFGGNFRDAMTFIHEFGHAIHGYAVSNIDNVLLRHPGFEFCEVASIGLELLASPFYSDLWVNKKDSNKALSFQLFHMLNFWPFMAMMDEWQHKIYSSKEIPTSEQRNKIWRDVSKKYRPQVNWDGYEDIEELGWLSRPHIFTSPFYYIDYGIAQSGALQLWKKSKSNYNQAVLNYISGLSLGSQKSLQGLFEATGLKFDFSRKSLKDLCHEIQTEIIKICGE</sequence>
<evidence type="ECO:0000259" key="7">
    <source>
        <dbReference type="Pfam" id="PF01432"/>
    </source>
</evidence>
<feature type="domain" description="Peptidase M3A/M3B catalytic" evidence="7">
    <location>
        <begin position="179"/>
        <end position="560"/>
    </location>
</feature>
<evidence type="ECO:0000256" key="6">
    <source>
        <dbReference type="RuleBase" id="RU003435"/>
    </source>
</evidence>
<comment type="caution">
    <text evidence="8">The sequence shown here is derived from an EMBL/GenBank/DDBJ whole genome shotgun (WGS) entry which is preliminary data.</text>
</comment>
<accession>A0A6N6VU57</accession>
<evidence type="ECO:0000256" key="5">
    <source>
        <dbReference type="ARBA" id="ARBA00023049"/>
    </source>
</evidence>
<dbReference type="Proteomes" id="UP000437748">
    <property type="component" value="Unassembled WGS sequence"/>
</dbReference>
<evidence type="ECO:0000313" key="9">
    <source>
        <dbReference type="Proteomes" id="UP000437748"/>
    </source>
</evidence>
<name>A0A6N6VU57_9BACT</name>
<comment type="cofactor">
    <cofactor evidence="6">
        <name>Zn(2+)</name>
        <dbReference type="ChEBI" id="CHEBI:29105"/>
    </cofactor>
    <text evidence="6">Binds 1 zinc ion.</text>
</comment>
<organism evidence="8 9">
    <name type="scientific">Silvanigrella paludirubra</name>
    <dbReference type="NCBI Taxonomy" id="2499159"/>
    <lineage>
        <taxon>Bacteria</taxon>
        <taxon>Pseudomonadati</taxon>
        <taxon>Bdellovibrionota</taxon>
        <taxon>Oligoflexia</taxon>
        <taxon>Silvanigrellales</taxon>
        <taxon>Silvanigrellaceae</taxon>
        <taxon>Silvanigrella</taxon>
    </lineage>
</organism>
<evidence type="ECO:0000256" key="1">
    <source>
        <dbReference type="ARBA" id="ARBA00022670"/>
    </source>
</evidence>